<name>A0A9P8I344_9PEZI</name>
<dbReference type="GO" id="GO:0016559">
    <property type="term" value="P:peroxisome fission"/>
    <property type="evidence" value="ECO:0007669"/>
    <property type="project" value="TreeGrafter"/>
</dbReference>
<dbReference type="PROSITE" id="PS51388">
    <property type="entry name" value="GED"/>
    <property type="match status" value="1"/>
</dbReference>
<protein>
    <recommendedName>
        <fullName evidence="2">dynamin GTPase</fullName>
        <ecNumber evidence="2">3.6.5.5</ecNumber>
    </recommendedName>
</protein>
<dbReference type="OrthoDB" id="5061070at2759"/>
<dbReference type="Pfam" id="PF01031">
    <property type="entry name" value="Dynamin_M"/>
    <property type="match status" value="1"/>
</dbReference>
<dbReference type="GO" id="GO:0005777">
    <property type="term" value="C:peroxisome"/>
    <property type="evidence" value="ECO:0007669"/>
    <property type="project" value="UniProtKB-ARBA"/>
</dbReference>
<dbReference type="GO" id="GO:0000266">
    <property type="term" value="P:mitochondrial fission"/>
    <property type="evidence" value="ECO:0007669"/>
    <property type="project" value="TreeGrafter"/>
</dbReference>
<dbReference type="PANTHER" id="PTHR11566:SF235">
    <property type="entry name" value="DYNAMIN-RELATED PROTEIN DNM1"/>
    <property type="match status" value="1"/>
</dbReference>
<dbReference type="AlphaFoldDB" id="A0A9P8I344"/>
<comment type="caution">
    <text evidence="15">The sequence shown here is derived from an EMBL/GenBank/DDBJ whole genome shotgun (WGS) entry which is preliminary data.</text>
</comment>
<evidence type="ECO:0000259" key="13">
    <source>
        <dbReference type="PROSITE" id="PS51388"/>
    </source>
</evidence>
<evidence type="ECO:0000313" key="15">
    <source>
        <dbReference type="EMBL" id="KAH0545056.1"/>
    </source>
</evidence>
<evidence type="ECO:0000256" key="7">
    <source>
        <dbReference type="ARBA" id="ARBA00023128"/>
    </source>
</evidence>
<dbReference type="InterPro" id="IPR030381">
    <property type="entry name" value="G_DYNAMIN_dom"/>
</dbReference>
<evidence type="ECO:0000256" key="11">
    <source>
        <dbReference type="RuleBase" id="RU003932"/>
    </source>
</evidence>
<evidence type="ECO:0000313" key="16">
    <source>
        <dbReference type="Proteomes" id="UP000698800"/>
    </source>
</evidence>
<feature type="domain" description="GED" evidence="13">
    <location>
        <begin position="731"/>
        <end position="822"/>
    </location>
</feature>
<dbReference type="SMART" id="SM00302">
    <property type="entry name" value="GED"/>
    <property type="match status" value="1"/>
</dbReference>
<feature type="compositionally biased region" description="Basic and acidic residues" evidence="12">
    <location>
        <begin position="531"/>
        <end position="545"/>
    </location>
</feature>
<dbReference type="GO" id="GO:0005874">
    <property type="term" value="C:microtubule"/>
    <property type="evidence" value="ECO:0007669"/>
    <property type="project" value="TreeGrafter"/>
</dbReference>
<dbReference type="FunFam" id="1.20.120.1240:FF:000002">
    <property type="entry name" value="Dynamin-1-like protein isoform 1"/>
    <property type="match status" value="1"/>
</dbReference>
<dbReference type="FunFam" id="1.20.120.1240:FF:000022">
    <property type="entry name" value="Dynamin-like GTPase Dnm1"/>
    <property type="match status" value="1"/>
</dbReference>
<dbReference type="InterPro" id="IPR019762">
    <property type="entry name" value="Dynamin_GTPase_CS"/>
</dbReference>
<keyword evidence="3" id="KW-0597">Phosphoprotein</keyword>
<dbReference type="InterPro" id="IPR027417">
    <property type="entry name" value="P-loop_NTPase"/>
</dbReference>
<dbReference type="EMBL" id="JAGHQL010000010">
    <property type="protein sequence ID" value="KAH0545056.1"/>
    <property type="molecule type" value="Genomic_DNA"/>
</dbReference>
<keyword evidence="5" id="KW-1000">Mitochondrion outer membrane</keyword>
<evidence type="ECO:0000256" key="12">
    <source>
        <dbReference type="SAM" id="MobiDB-lite"/>
    </source>
</evidence>
<dbReference type="GO" id="GO:0005741">
    <property type="term" value="C:mitochondrial outer membrane"/>
    <property type="evidence" value="ECO:0007669"/>
    <property type="project" value="UniProtKB-SubCell"/>
</dbReference>
<feature type="region of interest" description="Disordered" evidence="12">
    <location>
        <begin position="689"/>
        <end position="720"/>
    </location>
</feature>
<dbReference type="GO" id="GO:0006897">
    <property type="term" value="P:endocytosis"/>
    <property type="evidence" value="ECO:0007669"/>
    <property type="project" value="TreeGrafter"/>
</dbReference>
<dbReference type="GO" id="GO:0005525">
    <property type="term" value="F:GTP binding"/>
    <property type="evidence" value="ECO:0007669"/>
    <property type="project" value="UniProtKB-KW"/>
</dbReference>
<dbReference type="GO" id="GO:0005829">
    <property type="term" value="C:cytosol"/>
    <property type="evidence" value="ECO:0007669"/>
    <property type="project" value="UniProtKB-ARBA"/>
</dbReference>
<sequence length="822" mass="90588">MASLGEDLLGIVNKLQDLVFNTIGNDSLDLPQIVVVGSQSSGKSSVLENVVGRDFLPRGSGIVTRRPLILQLINVPSERDDLPEGDEVHIPHTSASVAGQGEWAEFHHIPGRRFLDFGEVKREIESETARIAGNNKGINRQPINLKIYSPHVLSLTLVDLPGLTKVPIGDQPSDIEKQTRNLISEYIAKPNSIILAVSPANVDIVNSEALKLARHVDPIGRRTIGVLTKLDLMDHGTNALDILSGRVYPLKLGFIGVVNRSQQDIQGNKSLAEALKSEQEFFRHHPAYRNMAHRCGTQFLARSLNSTLMQHIRERLPDIKARLNTLMGQTQQELASYGDMHFSGTEHRGSLILQLMTRFASSFISSIDGTSSEISTKELCGGARIYYIFNSVFGNSLEMIDPTMNLSALDIRTAIRNSTGPRPSLFVPELAFDLLVKPQIKLLDIPSQRCVELVYEELIKICHTCGSTELSRFPRLQAKLIEVVSDLLRERLGPCSQYVESLIAIQRAYINTNHPNFLGAAAAMGSVINSKQEKEKKAAAVEERRKRERRRMKELGGVNGAETPEDDEEGNEKPAAGLPTKQNSHAAKGQRSLSPGFARMENGHSNIAATLNGTRSSSPPRFGSGATGTKDSFLNYFFGKEGGLPGGSGAGTTTATSGAGNRHVNHSAEPSFSQSIRRGENRVMERNIPTQHTDSDLYDSGRTGRGGYEGYNSPFPNNEEPALTEREAMETELIRRLISSYFNIVRETIADQVPKAVMHLLVNHSKDVVQNRLVSELYREELFQDLLYEDDGIKAEREKCERLLSTYREAAKIVGDVGTGTL</sequence>
<dbReference type="InterPro" id="IPR022812">
    <property type="entry name" value="Dynamin"/>
</dbReference>
<organism evidence="15 16">
    <name type="scientific">Glutinoglossum americanum</name>
    <dbReference type="NCBI Taxonomy" id="1670608"/>
    <lineage>
        <taxon>Eukaryota</taxon>
        <taxon>Fungi</taxon>
        <taxon>Dikarya</taxon>
        <taxon>Ascomycota</taxon>
        <taxon>Pezizomycotina</taxon>
        <taxon>Geoglossomycetes</taxon>
        <taxon>Geoglossales</taxon>
        <taxon>Geoglossaceae</taxon>
        <taxon>Glutinoglossum</taxon>
    </lineage>
</organism>
<feature type="compositionally biased region" description="Low complexity" evidence="12">
    <location>
        <begin position="651"/>
        <end position="660"/>
    </location>
</feature>
<dbReference type="Gene3D" id="1.20.120.1240">
    <property type="entry name" value="Dynamin, middle domain"/>
    <property type="match status" value="2"/>
</dbReference>
<dbReference type="PANTHER" id="PTHR11566">
    <property type="entry name" value="DYNAMIN"/>
    <property type="match status" value="1"/>
</dbReference>
<dbReference type="InterPro" id="IPR045063">
    <property type="entry name" value="Dynamin_N"/>
</dbReference>
<evidence type="ECO:0000256" key="6">
    <source>
        <dbReference type="ARBA" id="ARBA00022801"/>
    </source>
</evidence>
<dbReference type="CDD" id="cd08771">
    <property type="entry name" value="DLP_1"/>
    <property type="match status" value="1"/>
</dbReference>
<keyword evidence="8 11" id="KW-0342">GTP-binding</keyword>
<evidence type="ECO:0000256" key="10">
    <source>
        <dbReference type="ARBA" id="ARBA00048040"/>
    </source>
</evidence>
<keyword evidence="7" id="KW-0496">Mitochondrion</keyword>
<dbReference type="GO" id="GO:0042802">
    <property type="term" value="F:identical protein binding"/>
    <property type="evidence" value="ECO:0007669"/>
    <property type="project" value="UniProtKB-ARBA"/>
</dbReference>
<evidence type="ECO:0000256" key="4">
    <source>
        <dbReference type="ARBA" id="ARBA00022741"/>
    </source>
</evidence>
<dbReference type="InterPro" id="IPR020850">
    <property type="entry name" value="GED_dom"/>
</dbReference>
<evidence type="ECO:0000256" key="3">
    <source>
        <dbReference type="ARBA" id="ARBA00022553"/>
    </source>
</evidence>
<keyword evidence="16" id="KW-1185">Reference proteome</keyword>
<reference evidence="15" key="1">
    <citation type="submission" date="2021-03" db="EMBL/GenBank/DDBJ databases">
        <title>Comparative genomics and phylogenomic investigation of the class Geoglossomycetes provide insights into ecological specialization and systematics.</title>
        <authorList>
            <person name="Melie T."/>
            <person name="Pirro S."/>
            <person name="Miller A.N."/>
            <person name="Quandt A."/>
        </authorList>
    </citation>
    <scope>NUCLEOTIDE SEQUENCE</scope>
    <source>
        <strain evidence="15">GBOQ0MN5Z8</strain>
    </source>
</reference>
<dbReference type="PROSITE" id="PS00410">
    <property type="entry name" value="G_DYNAMIN_1"/>
    <property type="match status" value="1"/>
</dbReference>
<dbReference type="InterPro" id="IPR000375">
    <property type="entry name" value="Dynamin_stalk"/>
</dbReference>
<dbReference type="Pfam" id="PF00350">
    <property type="entry name" value="Dynamin_N"/>
    <property type="match status" value="1"/>
</dbReference>
<comment type="subcellular location">
    <subcellularLocation>
        <location evidence="1">Mitochondrion outer membrane</location>
        <topology evidence="1">Peripheral membrane protein</topology>
    </subcellularLocation>
</comment>
<dbReference type="SUPFAM" id="SSF52540">
    <property type="entry name" value="P-loop containing nucleoside triphosphate hydrolases"/>
    <property type="match status" value="1"/>
</dbReference>
<feature type="domain" description="Dynamin-type G" evidence="14">
    <location>
        <begin position="27"/>
        <end position="317"/>
    </location>
</feature>
<dbReference type="GO" id="GO:0008017">
    <property type="term" value="F:microtubule binding"/>
    <property type="evidence" value="ECO:0007669"/>
    <property type="project" value="TreeGrafter"/>
</dbReference>
<evidence type="ECO:0000256" key="9">
    <source>
        <dbReference type="ARBA" id="ARBA00023136"/>
    </source>
</evidence>
<keyword evidence="9" id="KW-0472">Membrane</keyword>
<proteinExistence type="inferred from homology"/>
<dbReference type="Gene3D" id="3.40.50.300">
    <property type="entry name" value="P-loop containing nucleotide triphosphate hydrolases"/>
    <property type="match status" value="1"/>
</dbReference>
<accession>A0A9P8I344</accession>
<dbReference type="Pfam" id="PF02212">
    <property type="entry name" value="GED"/>
    <property type="match status" value="1"/>
</dbReference>
<gene>
    <name evidence="15" type="ORF">FGG08_000827</name>
</gene>
<comment type="similarity">
    <text evidence="11">Belongs to the TRAFAC class dynamin-like GTPase superfamily. Dynamin/Fzo/YdjA family.</text>
</comment>
<keyword evidence="6" id="KW-0378">Hydrolase</keyword>
<feature type="region of interest" description="Disordered" evidence="12">
    <location>
        <begin position="531"/>
        <end position="600"/>
    </location>
</feature>
<dbReference type="GO" id="GO:0048312">
    <property type="term" value="P:intracellular distribution of mitochondria"/>
    <property type="evidence" value="ECO:0007669"/>
    <property type="project" value="TreeGrafter"/>
</dbReference>
<comment type="catalytic activity">
    <reaction evidence="10">
        <text>GTP + H2O = GDP + phosphate + H(+)</text>
        <dbReference type="Rhea" id="RHEA:19669"/>
        <dbReference type="ChEBI" id="CHEBI:15377"/>
        <dbReference type="ChEBI" id="CHEBI:15378"/>
        <dbReference type="ChEBI" id="CHEBI:37565"/>
        <dbReference type="ChEBI" id="CHEBI:43474"/>
        <dbReference type="ChEBI" id="CHEBI:58189"/>
        <dbReference type="EC" id="3.6.5.5"/>
    </reaction>
</comment>
<dbReference type="FunFam" id="3.40.50.300:FF:000383">
    <property type="entry name" value="Dynamin-like gtpase dnm1"/>
    <property type="match status" value="1"/>
</dbReference>
<keyword evidence="4 11" id="KW-0547">Nucleotide-binding</keyword>
<evidence type="ECO:0000256" key="8">
    <source>
        <dbReference type="ARBA" id="ARBA00023134"/>
    </source>
</evidence>
<dbReference type="GO" id="GO:0030001">
    <property type="term" value="P:metal ion transport"/>
    <property type="evidence" value="ECO:0007669"/>
    <property type="project" value="UniProtKB-ARBA"/>
</dbReference>
<dbReference type="InterPro" id="IPR001401">
    <property type="entry name" value="Dynamin_GTPase"/>
</dbReference>
<evidence type="ECO:0000259" key="14">
    <source>
        <dbReference type="PROSITE" id="PS51718"/>
    </source>
</evidence>
<evidence type="ECO:0000256" key="2">
    <source>
        <dbReference type="ARBA" id="ARBA00011980"/>
    </source>
</evidence>
<dbReference type="Proteomes" id="UP000698800">
    <property type="component" value="Unassembled WGS sequence"/>
</dbReference>
<evidence type="ECO:0000256" key="5">
    <source>
        <dbReference type="ARBA" id="ARBA00022787"/>
    </source>
</evidence>
<dbReference type="PRINTS" id="PR00195">
    <property type="entry name" value="DYNAMIN"/>
</dbReference>
<dbReference type="InterPro" id="IPR003130">
    <property type="entry name" value="GED"/>
</dbReference>
<dbReference type="PROSITE" id="PS51718">
    <property type="entry name" value="G_DYNAMIN_2"/>
    <property type="match status" value="1"/>
</dbReference>
<dbReference type="SMART" id="SM00053">
    <property type="entry name" value="DYNc"/>
    <property type="match status" value="1"/>
</dbReference>
<dbReference type="GO" id="GO:0003924">
    <property type="term" value="F:GTPase activity"/>
    <property type="evidence" value="ECO:0007669"/>
    <property type="project" value="InterPro"/>
</dbReference>
<evidence type="ECO:0000256" key="1">
    <source>
        <dbReference type="ARBA" id="ARBA00004450"/>
    </source>
</evidence>
<dbReference type="EC" id="3.6.5.5" evidence="2"/>
<feature type="region of interest" description="Disordered" evidence="12">
    <location>
        <begin position="647"/>
        <end position="673"/>
    </location>
</feature>